<dbReference type="AlphaFoldDB" id="A0AA41HI12"/>
<reference evidence="1" key="1">
    <citation type="submission" date="2021-07" db="EMBL/GenBank/DDBJ databases">
        <title>Characterization of violacein-producing bacteria and related species.</title>
        <authorList>
            <person name="Wilson H.S."/>
            <person name="De Leon M.E."/>
        </authorList>
    </citation>
    <scope>NUCLEOTIDE SEQUENCE</scope>
    <source>
        <strain evidence="1">HSC-15S17</strain>
    </source>
</reference>
<proteinExistence type="predicted"/>
<dbReference type="RefSeq" id="WP_217945806.1">
    <property type="nucleotide sequence ID" value="NZ_JAHTGR010000022.1"/>
</dbReference>
<dbReference type="EMBL" id="JAHTGR010000022">
    <property type="protein sequence ID" value="MBV6324904.1"/>
    <property type="molecule type" value="Genomic_DNA"/>
</dbReference>
<accession>A0AA41HI12</accession>
<gene>
    <name evidence="1" type="ORF">KVP70_28695</name>
    <name evidence="2" type="ORF">L1274_006109</name>
</gene>
<evidence type="ECO:0000313" key="2">
    <source>
        <dbReference type="EMBL" id="MCP2012348.1"/>
    </source>
</evidence>
<evidence type="ECO:0000313" key="4">
    <source>
        <dbReference type="Proteomes" id="UP001162889"/>
    </source>
</evidence>
<organism evidence="1 3">
    <name type="scientific">Duganella violaceipulchra</name>
    <dbReference type="NCBI Taxonomy" id="2849652"/>
    <lineage>
        <taxon>Bacteria</taxon>
        <taxon>Pseudomonadati</taxon>
        <taxon>Pseudomonadota</taxon>
        <taxon>Betaproteobacteria</taxon>
        <taxon>Burkholderiales</taxon>
        <taxon>Oxalobacteraceae</taxon>
        <taxon>Telluria group</taxon>
        <taxon>Duganella</taxon>
    </lineage>
</organism>
<dbReference type="EMBL" id="JALJZU010000017">
    <property type="protein sequence ID" value="MCP2012348.1"/>
    <property type="molecule type" value="Genomic_DNA"/>
</dbReference>
<name>A0AA41HI12_9BURK</name>
<evidence type="ECO:0000313" key="3">
    <source>
        <dbReference type="Proteomes" id="UP001155901"/>
    </source>
</evidence>
<evidence type="ECO:0000313" key="1">
    <source>
        <dbReference type="EMBL" id="MBV6324904.1"/>
    </source>
</evidence>
<sequence>MAIAGRGGRGGVGKGGQGGDAVALHDDSIYYGGDGGEANQHDGRGGRGGAPQMLGIIDGAEYARRAAMKLPYGAPNTFVGRGGDTPDTPQYMARRLIVERIKIAYYVAQGIPTEGVMALGRGFRMMPEEWQRSLTAKYSDVWYDREIVPLTWINEQVRQAGNKWTVAIEAEEYIFADSDAPV</sequence>
<comment type="caution">
    <text evidence="1">The sequence shown here is derived from an EMBL/GenBank/DDBJ whole genome shotgun (WGS) entry which is preliminary data.</text>
</comment>
<protein>
    <submittedName>
        <fullName evidence="1">Uncharacterized protein</fullName>
    </submittedName>
</protein>
<dbReference type="Proteomes" id="UP001155901">
    <property type="component" value="Unassembled WGS sequence"/>
</dbReference>
<dbReference type="Proteomes" id="UP001162889">
    <property type="component" value="Unassembled WGS sequence"/>
</dbReference>
<reference evidence="2" key="2">
    <citation type="submission" date="2022-03" db="EMBL/GenBank/DDBJ databases">
        <title>Genome Encyclopedia of Bacteria and Archaea VI: Functional Genomics of Type Strains.</title>
        <authorList>
            <person name="Whitman W."/>
        </authorList>
    </citation>
    <scope>NUCLEOTIDE SEQUENCE</scope>
    <source>
        <strain evidence="2">HSC-15S17</strain>
    </source>
</reference>
<keyword evidence="4" id="KW-1185">Reference proteome</keyword>